<dbReference type="InterPro" id="IPR036866">
    <property type="entry name" value="RibonucZ/Hydroxyglut_hydro"/>
</dbReference>
<accession>A0A2G9Z9S4</accession>
<evidence type="ECO:0000313" key="2">
    <source>
        <dbReference type="EMBL" id="PIP29915.1"/>
    </source>
</evidence>
<dbReference type="AlphaFoldDB" id="A0A2G9Z9S4"/>
<dbReference type="EMBL" id="PCRZ01000026">
    <property type="protein sequence ID" value="PIP29915.1"/>
    <property type="molecule type" value="Genomic_DNA"/>
</dbReference>
<name>A0A2G9Z9S4_9BACT</name>
<dbReference type="Gene3D" id="3.60.15.10">
    <property type="entry name" value="Ribonuclease Z/Hydroxyacylglutathione hydrolase-like"/>
    <property type="match status" value="1"/>
</dbReference>
<dbReference type="InterPro" id="IPR001279">
    <property type="entry name" value="Metallo-B-lactamas"/>
</dbReference>
<dbReference type="CDD" id="cd07731">
    <property type="entry name" value="ComA-like_MBL-fold"/>
    <property type="match status" value="1"/>
</dbReference>
<organism evidence="2 3">
    <name type="scientific">Candidatus Jorgensenbacteria bacterium CG23_combo_of_CG06-09_8_20_14_all_54_14</name>
    <dbReference type="NCBI Taxonomy" id="1974595"/>
    <lineage>
        <taxon>Bacteria</taxon>
        <taxon>Candidatus Joergenseniibacteriota</taxon>
    </lineage>
</organism>
<dbReference type="InterPro" id="IPR035681">
    <property type="entry name" value="ComA-like_MBL"/>
</dbReference>
<dbReference type="Proteomes" id="UP000228812">
    <property type="component" value="Unassembled WGS sequence"/>
</dbReference>
<evidence type="ECO:0000313" key="3">
    <source>
        <dbReference type="Proteomes" id="UP000228812"/>
    </source>
</evidence>
<dbReference type="Pfam" id="PF00753">
    <property type="entry name" value="Lactamase_B"/>
    <property type="match status" value="1"/>
</dbReference>
<dbReference type="PANTHER" id="PTHR30619">
    <property type="entry name" value="DNA INTERNALIZATION/COMPETENCE PROTEIN COMEC/REC2"/>
    <property type="match status" value="1"/>
</dbReference>
<reference evidence="2 3" key="1">
    <citation type="submission" date="2017-09" db="EMBL/GenBank/DDBJ databases">
        <title>Depth-based differentiation of microbial function through sediment-hosted aquifers and enrichment of novel symbionts in the deep terrestrial subsurface.</title>
        <authorList>
            <person name="Probst A.J."/>
            <person name="Ladd B."/>
            <person name="Jarett J.K."/>
            <person name="Geller-Mcgrath D.E."/>
            <person name="Sieber C.M."/>
            <person name="Emerson J.B."/>
            <person name="Anantharaman K."/>
            <person name="Thomas B.C."/>
            <person name="Malmstrom R."/>
            <person name="Stieglmeier M."/>
            <person name="Klingl A."/>
            <person name="Woyke T."/>
            <person name="Ryan C.M."/>
            <person name="Banfield J.F."/>
        </authorList>
    </citation>
    <scope>NUCLEOTIDE SEQUENCE [LARGE SCALE GENOMIC DNA]</scope>
    <source>
        <strain evidence="2">CG23_combo_of_CG06-09_8_20_14_all_54_14</strain>
    </source>
</reference>
<dbReference type="InterPro" id="IPR052159">
    <property type="entry name" value="Competence_DNA_uptake"/>
</dbReference>
<feature type="domain" description="Metallo-beta-lactamase" evidence="1">
    <location>
        <begin position="50"/>
        <end position="239"/>
    </location>
</feature>
<dbReference type="SUPFAM" id="SSF56281">
    <property type="entry name" value="Metallo-hydrolase/oxidoreductase"/>
    <property type="match status" value="1"/>
</dbReference>
<evidence type="ECO:0000259" key="1">
    <source>
        <dbReference type="Pfam" id="PF00753"/>
    </source>
</evidence>
<gene>
    <name evidence="2" type="ORF">COX26_01485</name>
</gene>
<proteinExistence type="predicted"/>
<sequence>MLKGIRAALARHKNKAIILLAAVAVLDALLIAQIGALHSGHASLAISFLNVGQGDATLLVFPTGVKMLIDGGPLDGRVLTELAKILPPTDRYIDLVVMSHPQVDHFGGLIEVVKRYRVGAFLMSARVSEAAAFAELEKALAERGVRTVTLGMGDAITNGGTEASVLSPTTALLTSKETNDACVVMEVLSEGITSLFTGDIGGKAEAALLPLITRRIDILKVPHHGSKYSSGAAFLNAVHPALAVIEVGKNSYGHPAHETLARLASVGARVFRTDEGSVTVTPHGESLQIFQ</sequence>
<dbReference type="PANTHER" id="PTHR30619:SF1">
    <property type="entry name" value="RECOMBINATION PROTEIN 2"/>
    <property type="match status" value="1"/>
</dbReference>
<comment type="caution">
    <text evidence="2">The sequence shown here is derived from an EMBL/GenBank/DDBJ whole genome shotgun (WGS) entry which is preliminary data.</text>
</comment>
<protein>
    <recommendedName>
        <fullName evidence="1">Metallo-beta-lactamase domain-containing protein</fullName>
    </recommendedName>
</protein>